<protein>
    <submittedName>
        <fullName evidence="2">Uncharacterized protein</fullName>
    </submittedName>
</protein>
<feature type="region of interest" description="Disordered" evidence="1">
    <location>
        <begin position="1"/>
        <end position="66"/>
    </location>
</feature>
<evidence type="ECO:0000313" key="2">
    <source>
        <dbReference type="EMBL" id="RCN28743.1"/>
    </source>
</evidence>
<accession>A0A368F9F5</accession>
<evidence type="ECO:0000313" key="3">
    <source>
        <dbReference type="Proteomes" id="UP000252519"/>
    </source>
</evidence>
<reference evidence="2 3" key="1">
    <citation type="submission" date="2014-10" db="EMBL/GenBank/DDBJ databases">
        <title>Draft genome of the hookworm Ancylostoma caninum.</title>
        <authorList>
            <person name="Mitreva M."/>
        </authorList>
    </citation>
    <scope>NUCLEOTIDE SEQUENCE [LARGE SCALE GENOMIC DNA]</scope>
    <source>
        <strain evidence="2 3">Baltimore</strain>
    </source>
</reference>
<comment type="caution">
    <text evidence="2">The sequence shown here is derived from an EMBL/GenBank/DDBJ whole genome shotgun (WGS) entry which is preliminary data.</text>
</comment>
<sequence>MMPSHGAVNENPGGLGDGEFPELKKEYEDTQGQHEELGFSDNEDIEENQKALEEGKSERDSGNDIASLPAHSREHIQFEEEVPNTANVTIAFLDSPSNTTNLTGILGATTTQGVKNVATETTNERQDGELNLNYADGLQEQTSVDDDDVKLTDFQLYPTEDSTTDTTNQETIIAQSTFNSTSLEDFEKSVEKAFAQTSTESTTLENAQIDHVTTVAYNFSVAPVDNSTIQAADGTGPLQVFEKNPLNEGGNVSRNVQVANTGNVGGADNVGDEREQLDSNDISQFII</sequence>
<organism evidence="2 3">
    <name type="scientific">Ancylostoma caninum</name>
    <name type="common">Dog hookworm</name>
    <dbReference type="NCBI Taxonomy" id="29170"/>
    <lineage>
        <taxon>Eukaryota</taxon>
        <taxon>Metazoa</taxon>
        <taxon>Ecdysozoa</taxon>
        <taxon>Nematoda</taxon>
        <taxon>Chromadorea</taxon>
        <taxon>Rhabditida</taxon>
        <taxon>Rhabditina</taxon>
        <taxon>Rhabditomorpha</taxon>
        <taxon>Strongyloidea</taxon>
        <taxon>Ancylostomatidae</taxon>
        <taxon>Ancylostomatinae</taxon>
        <taxon>Ancylostoma</taxon>
    </lineage>
</organism>
<feature type="compositionally biased region" description="Basic and acidic residues" evidence="1">
    <location>
        <begin position="21"/>
        <end position="37"/>
    </location>
</feature>
<feature type="compositionally biased region" description="Basic and acidic residues" evidence="1">
    <location>
        <begin position="47"/>
        <end position="62"/>
    </location>
</feature>
<dbReference type="AlphaFoldDB" id="A0A368F9F5"/>
<evidence type="ECO:0000256" key="1">
    <source>
        <dbReference type="SAM" id="MobiDB-lite"/>
    </source>
</evidence>
<dbReference type="OrthoDB" id="5887802at2759"/>
<name>A0A368F9F5_ANCCA</name>
<dbReference type="EMBL" id="JOJR01002353">
    <property type="protein sequence ID" value="RCN28743.1"/>
    <property type="molecule type" value="Genomic_DNA"/>
</dbReference>
<keyword evidence="3" id="KW-1185">Reference proteome</keyword>
<dbReference type="Proteomes" id="UP000252519">
    <property type="component" value="Unassembled WGS sequence"/>
</dbReference>
<gene>
    <name evidence="2" type="ORF">ANCCAN_25511</name>
</gene>
<proteinExistence type="predicted"/>